<dbReference type="Pfam" id="PF00005">
    <property type="entry name" value="ABC_tran"/>
    <property type="match status" value="1"/>
</dbReference>
<dbReference type="GO" id="GO:0016887">
    <property type="term" value="F:ATP hydrolysis activity"/>
    <property type="evidence" value="ECO:0007669"/>
    <property type="project" value="InterPro"/>
</dbReference>
<comment type="subcellular location">
    <subcellularLocation>
        <location evidence="1">Membrane</location>
        <topology evidence="1">Multi-pass membrane protein</topology>
    </subcellularLocation>
</comment>
<dbReference type="Gene3D" id="3.40.50.300">
    <property type="entry name" value="P-loop containing nucleotide triphosphate hydrolases"/>
    <property type="match status" value="1"/>
</dbReference>
<dbReference type="SUPFAM" id="SSF52540">
    <property type="entry name" value="P-loop containing nucleoside triphosphate hydrolases"/>
    <property type="match status" value="1"/>
</dbReference>
<dbReference type="EMBL" id="CP048286">
    <property type="protein sequence ID" value="QHW34607.1"/>
    <property type="molecule type" value="Genomic_DNA"/>
</dbReference>
<keyword evidence="8" id="KW-1278">Translocase</keyword>
<dbReference type="CDD" id="cd03225">
    <property type="entry name" value="ABC_cobalt_CbiO_domain1"/>
    <property type="match status" value="1"/>
</dbReference>
<dbReference type="GO" id="GO:0042626">
    <property type="term" value="F:ATPase-coupled transmembrane transporter activity"/>
    <property type="evidence" value="ECO:0007669"/>
    <property type="project" value="TreeGrafter"/>
</dbReference>
<evidence type="ECO:0000256" key="6">
    <source>
        <dbReference type="ARBA" id="ARBA00022741"/>
    </source>
</evidence>
<dbReference type="PROSITE" id="PS50893">
    <property type="entry name" value="ABC_TRANSPORTER_2"/>
    <property type="match status" value="1"/>
</dbReference>
<dbReference type="GO" id="GO:0043190">
    <property type="term" value="C:ATP-binding cassette (ABC) transporter complex"/>
    <property type="evidence" value="ECO:0007669"/>
    <property type="project" value="TreeGrafter"/>
</dbReference>
<evidence type="ECO:0000256" key="2">
    <source>
        <dbReference type="ARBA" id="ARBA00005417"/>
    </source>
</evidence>
<evidence type="ECO:0000256" key="11">
    <source>
        <dbReference type="SAM" id="MobiDB-lite"/>
    </source>
</evidence>
<evidence type="ECO:0000256" key="3">
    <source>
        <dbReference type="ARBA" id="ARBA00022448"/>
    </source>
</evidence>
<gene>
    <name evidence="14" type="ORF">GZH47_29990</name>
</gene>
<feature type="transmembrane region" description="Helical" evidence="12">
    <location>
        <begin position="482"/>
        <end position="504"/>
    </location>
</feature>
<feature type="transmembrane region" description="Helical" evidence="12">
    <location>
        <begin position="416"/>
        <end position="433"/>
    </location>
</feature>
<keyword evidence="4" id="KW-1003">Cell membrane</keyword>
<dbReference type="CDD" id="cd16914">
    <property type="entry name" value="EcfT"/>
    <property type="match status" value="1"/>
</dbReference>
<sequence>MNRDIRSGIGLTQTETKTETDNTGKKLRIEGVRVIGETVTTGMRGESAGSASLILHAGEITVLMGANGAGKTRFMETIAGLRAPESLAVHYGSESLWERRRLSARGESKLNEAALLAYAYSCQSPEEQLFLRTVREELDYTLRPYSSMTEADRNDRISAALQAVNWDGSWLERDPYAMSGGERRRTALSCLFAPPADWLLLDEPTAGLDAEGHALLGATLRRCASEGQGILLISHESDWAFELADRMLLLHADGSMRSCGKSELLANPQWLTEAGMEVPAWFSVAHLCTQLGIMEASVWDPSKLAEAIAGTPEKSQQSRTESTLGAVSGIAATGLAVSTSPTITPDSTNLSSPTLPSSPTIAPIAANAAAPTIAPARQPFALRASADKPSPIASFDARAVWLTYIVLSTFILQLNGWRSVGLAAVLVACAIYFGRIPLRRWRGAIRTIATFTAVISIFAGFTESRADSIWDVHAALLSLQSLLKPLIVMLLGFGLPIAVTPLRLRRSLEQLFSRFGRVPQWGTKMLLTITLLLRFVPVLLSEWERFSRISVARGKRVGNNWRGAIKKIQETALPFMLSLFRLGDQVADALESRGVGAQSHPTVLVTEVWQLRDTVLLLAGAAGGVLLWL</sequence>
<evidence type="ECO:0000313" key="15">
    <source>
        <dbReference type="Proteomes" id="UP000479114"/>
    </source>
</evidence>
<dbReference type="Pfam" id="PF02361">
    <property type="entry name" value="CbiQ"/>
    <property type="match status" value="1"/>
</dbReference>
<dbReference type="AlphaFoldDB" id="A0A6C0P7P7"/>
<dbReference type="InterPro" id="IPR027417">
    <property type="entry name" value="P-loop_NTPase"/>
</dbReference>
<proteinExistence type="inferred from homology"/>
<dbReference type="PANTHER" id="PTHR43553:SF24">
    <property type="entry name" value="ENERGY-COUPLING FACTOR TRANSPORTER ATP-BINDING PROTEIN ECFA1"/>
    <property type="match status" value="1"/>
</dbReference>
<comment type="similarity">
    <text evidence="2">Belongs to the ABC transporter superfamily.</text>
</comment>
<evidence type="ECO:0000256" key="5">
    <source>
        <dbReference type="ARBA" id="ARBA00022692"/>
    </source>
</evidence>
<feature type="region of interest" description="Disordered" evidence="11">
    <location>
        <begin position="1"/>
        <end position="23"/>
    </location>
</feature>
<keyword evidence="10 12" id="KW-0472">Membrane</keyword>
<keyword evidence="7 14" id="KW-0067">ATP-binding</keyword>
<dbReference type="KEGG" id="prz:GZH47_29990"/>
<protein>
    <submittedName>
        <fullName evidence="14">ATP-binding cassette domain-containing protein</fullName>
    </submittedName>
</protein>
<keyword evidence="6" id="KW-0547">Nucleotide-binding</keyword>
<dbReference type="InterPro" id="IPR003339">
    <property type="entry name" value="ABC/ECF_trnsptr_transmembrane"/>
</dbReference>
<feature type="transmembrane region" description="Helical" evidence="12">
    <location>
        <begin position="445"/>
        <end position="462"/>
    </location>
</feature>
<evidence type="ECO:0000259" key="13">
    <source>
        <dbReference type="PROSITE" id="PS50893"/>
    </source>
</evidence>
<dbReference type="PANTHER" id="PTHR43553">
    <property type="entry name" value="HEAVY METAL TRANSPORTER"/>
    <property type="match status" value="1"/>
</dbReference>
<reference evidence="14 15" key="1">
    <citation type="submission" date="2020-02" db="EMBL/GenBank/DDBJ databases">
        <title>Paenibacillus sp. nov., isolated from rhizosphere soil of tomato.</title>
        <authorList>
            <person name="Weon H.-Y."/>
            <person name="Lee S.A."/>
        </authorList>
    </citation>
    <scope>NUCLEOTIDE SEQUENCE [LARGE SCALE GENOMIC DNA]</scope>
    <source>
        <strain evidence="14 15">14171R-81</strain>
    </source>
</reference>
<evidence type="ECO:0000256" key="1">
    <source>
        <dbReference type="ARBA" id="ARBA00004141"/>
    </source>
</evidence>
<keyword evidence="15" id="KW-1185">Reference proteome</keyword>
<dbReference type="GO" id="GO:0005524">
    <property type="term" value="F:ATP binding"/>
    <property type="evidence" value="ECO:0007669"/>
    <property type="project" value="UniProtKB-KW"/>
</dbReference>
<evidence type="ECO:0000256" key="4">
    <source>
        <dbReference type="ARBA" id="ARBA00022475"/>
    </source>
</evidence>
<keyword evidence="9 12" id="KW-1133">Transmembrane helix</keyword>
<evidence type="ECO:0000256" key="12">
    <source>
        <dbReference type="SAM" id="Phobius"/>
    </source>
</evidence>
<evidence type="ECO:0000313" key="14">
    <source>
        <dbReference type="EMBL" id="QHW34607.1"/>
    </source>
</evidence>
<dbReference type="SMART" id="SM00382">
    <property type="entry name" value="AAA"/>
    <property type="match status" value="1"/>
</dbReference>
<dbReference type="InterPro" id="IPR003593">
    <property type="entry name" value="AAA+_ATPase"/>
</dbReference>
<dbReference type="RefSeq" id="WP_162644759.1">
    <property type="nucleotide sequence ID" value="NZ_CP048286.1"/>
</dbReference>
<dbReference type="InterPro" id="IPR015856">
    <property type="entry name" value="ABC_transpr_CbiO/EcfA_su"/>
</dbReference>
<dbReference type="InterPro" id="IPR050095">
    <property type="entry name" value="ECF_ABC_transporter_ATP-bd"/>
</dbReference>
<evidence type="ECO:0000256" key="10">
    <source>
        <dbReference type="ARBA" id="ARBA00023136"/>
    </source>
</evidence>
<dbReference type="Proteomes" id="UP000479114">
    <property type="component" value="Chromosome"/>
</dbReference>
<dbReference type="InterPro" id="IPR003439">
    <property type="entry name" value="ABC_transporter-like_ATP-bd"/>
</dbReference>
<evidence type="ECO:0000256" key="9">
    <source>
        <dbReference type="ARBA" id="ARBA00022989"/>
    </source>
</evidence>
<organism evidence="14 15">
    <name type="scientific">Paenibacillus rhizovicinus</name>
    <dbReference type="NCBI Taxonomy" id="2704463"/>
    <lineage>
        <taxon>Bacteria</taxon>
        <taxon>Bacillati</taxon>
        <taxon>Bacillota</taxon>
        <taxon>Bacilli</taxon>
        <taxon>Bacillales</taxon>
        <taxon>Paenibacillaceae</taxon>
        <taxon>Paenibacillus</taxon>
    </lineage>
</organism>
<evidence type="ECO:0000256" key="7">
    <source>
        <dbReference type="ARBA" id="ARBA00022840"/>
    </source>
</evidence>
<keyword evidence="3" id="KW-0813">Transport</keyword>
<name>A0A6C0P7P7_9BACL</name>
<accession>A0A6C0P7P7</accession>
<evidence type="ECO:0000256" key="8">
    <source>
        <dbReference type="ARBA" id="ARBA00022967"/>
    </source>
</evidence>
<feature type="domain" description="ABC transporter" evidence="13">
    <location>
        <begin position="27"/>
        <end position="278"/>
    </location>
</feature>
<keyword evidence="5 12" id="KW-0812">Transmembrane</keyword>